<feature type="transmembrane region" description="Helical" evidence="5">
    <location>
        <begin position="127"/>
        <end position="148"/>
    </location>
</feature>
<feature type="transmembrane region" description="Helical" evidence="5">
    <location>
        <begin position="12"/>
        <end position="45"/>
    </location>
</feature>
<gene>
    <name evidence="6" type="ORF">IAD16_07925</name>
</gene>
<dbReference type="GO" id="GO:0005886">
    <property type="term" value="C:plasma membrane"/>
    <property type="evidence" value="ECO:0007669"/>
    <property type="project" value="UniProtKB-ARBA"/>
</dbReference>
<comment type="caution">
    <text evidence="6">The sequence shown here is derived from an EMBL/GenBank/DDBJ whole genome shotgun (WGS) entry which is preliminary data.</text>
</comment>
<evidence type="ECO:0000313" key="7">
    <source>
        <dbReference type="Proteomes" id="UP000824091"/>
    </source>
</evidence>
<organism evidence="6 7">
    <name type="scientific">Candidatus Fimisoma avicola</name>
    <dbReference type="NCBI Taxonomy" id="2840826"/>
    <lineage>
        <taxon>Bacteria</taxon>
        <taxon>Bacillati</taxon>
        <taxon>Bacillota</taxon>
        <taxon>Clostridia</taxon>
        <taxon>Eubacteriales</taxon>
        <taxon>Candidatus Fimisoma</taxon>
    </lineage>
</organism>
<evidence type="ECO:0000256" key="5">
    <source>
        <dbReference type="SAM" id="Phobius"/>
    </source>
</evidence>
<reference evidence="6" key="2">
    <citation type="journal article" date="2021" name="PeerJ">
        <title>Extensive microbial diversity within the chicken gut microbiome revealed by metagenomics and culture.</title>
        <authorList>
            <person name="Gilroy R."/>
            <person name="Ravi A."/>
            <person name="Getino M."/>
            <person name="Pursley I."/>
            <person name="Horton D.L."/>
            <person name="Alikhan N.F."/>
            <person name="Baker D."/>
            <person name="Gharbi K."/>
            <person name="Hall N."/>
            <person name="Watson M."/>
            <person name="Adriaenssens E.M."/>
            <person name="Foster-Nyarko E."/>
            <person name="Jarju S."/>
            <person name="Secka A."/>
            <person name="Antonio M."/>
            <person name="Oren A."/>
            <person name="Chaudhuri R.R."/>
            <person name="La Ragione R."/>
            <person name="Hildebrand F."/>
            <person name="Pallen M.J."/>
        </authorList>
    </citation>
    <scope>NUCLEOTIDE SEQUENCE</scope>
    <source>
        <strain evidence="6">11300</strain>
    </source>
</reference>
<feature type="transmembrane region" description="Helical" evidence="5">
    <location>
        <begin position="227"/>
        <end position="246"/>
    </location>
</feature>
<comment type="subcellular location">
    <subcellularLocation>
        <location evidence="1">Membrane</location>
        <topology evidence="1">Multi-pass membrane protein</topology>
    </subcellularLocation>
</comment>
<dbReference type="InterPro" id="IPR003339">
    <property type="entry name" value="ABC/ECF_trnsptr_transmembrane"/>
</dbReference>
<protein>
    <submittedName>
        <fullName evidence="6">Energy-coupling factor transporter transmembrane protein EcfT</fullName>
    </submittedName>
</protein>
<keyword evidence="2 5" id="KW-0812">Transmembrane</keyword>
<dbReference type="CDD" id="cd16914">
    <property type="entry name" value="EcfT"/>
    <property type="match status" value="1"/>
</dbReference>
<feature type="transmembrane region" description="Helical" evidence="5">
    <location>
        <begin position="57"/>
        <end position="75"/>
    </location>
</feature>
<dbReference type="Proteomes" id="UP000824091">
    <property type="component" value="Unassembled WGS sequence"/>
</dbReference>
<proteinExistence type="predicted"/>
<feature type="transmembrane region" description="Helical" evidence="5">
    <location>
        <begin position="96"/>
        <end position="115"/>
    </location>
</feature>
<keyword evidence="4 5" id="KW-0472">Membrane</keyword>
<feature type="transmembrane region" description="Helical" evidence="5">
    <location>
        <begin position="258"/>
        <end position="279"/>
    </location>
</feature>
<reference evidence="6" key="1">
    <citation type="submission" date="2020-10" db="EMBL/GenBank/DDBJ databases">
        <authorList>
            <person name="Gilroy R."/>
        </authorList>
    </citation>
    <scope>NUCLEOTIDE SEQUENCE</scope>
    <source>
        <strain evidence="6">11300</strain>
    </source>
</reference>
<evidence type="ECO:0000313" key="6">
    <source>
        <dbReference type="EMBL" id="HIU28290.1"/>
    </source>
</evidence>
<dbReference type="EMBL" id="DVMO01000118">
    <property type="protein sequence ID" value="HIU28290.1"/>
    <property type="molecule type" value="Genomic_DNA"/>
</dbReference>
<evidence type="ECO:0000256" key="2">
    <source>
        <dbReference type="ARBA" id="ARBA00022692"/>
    </source>
</evidence>
<evidence type="ECO:0000256" key="4">
    <source>
        <dbReference type="ARBA" id="ARBA00023136"/>
    </source>
</evidence>
<sequence length="294" mass="32194">MSKSDTFSTYNPVINFMFFIGAVVFGMFFTHPLYLACAVILSSAYHITLTGTGGLRFLAGMVPLFIILSAISPLFNPNGQTILFTYLGGRAYTLESLYYGMALAAMFISVIIWFASYNRVMTSDKFMYIFGRGAPSVSLVLSMILRLVPAFRRKIFQITAARKCVGKAGDTGTKKERLDNGMTVLSTLTTWALEGGIVTADSMRSRGYGTGRRTSFALYRFDRRDGILMALMTVLMIVILFCAFMGGTGYSAGGNISAGPYTICGAAAYGAFLAVPTVIDITEEIIWRILRSRI</sequence>
<evidence type="ECO:0000256" key="1">
    <source>
        <dbReference type="ARBA" id="ARBA00004141"/>
    </source>
</evidence>
<keyword evidence="3 5" id="KW-1133">Transmembrane helix</keyword>
<name>A0A9D1I7D0_9FIRM</name>
<evidence type="ECO:0000256" key="3">
    <source>
        <dbReference type="ARBA" id="ARBA00022989"/>
    </source>
</evidence>
<accession>A0A9D1I7D0</accession>
<dbReference type="AlphaFoldDB" id="A0A9D1I7D0"/>